<dbReference type="Proteomes" id="UP000003254">
    <property type="component" value="Unassembled WGS sequence"/>
</dbReference>
<reference evidence="1 2" key="2">
    <citation type="submission" date="2008-08" db="EMBL/GenBank/DDBJ databases">
        <authorList>
            <person name="Fulton L."/>
            <person name="Clifton S."/>
            <person name="Fulton B."/>
            <person name="Xu J."/>
            <person name="Minx P."/>
            <person name="Pepin K.H."/>
            <person name="Johnson M."/>
            <person name="Bhonagiri V."/>
            <person name="Nash W.E."/>
            <person name="Mardis E.R."/>
            <person name="Wilson R.K."/>
        </authorList>
    </citation>
    <scope>NUCLEOTIDE SEQUENCE [LARGE SCALE GENOMIC DNA]</scope>
    <source>
        <strain evidence="1 2">ATCC 29176</strain>
    </source>
</reference>
<evidence type="ECO:0000313" key="1">
    <source>
        <dbReference type="EMBL" id="EDY33896.1"/>
    </source>
</evidence>
<keyword evidence="2" id="KW-1185">Reference proteome</keyword>
<dbReference type="AlphaFoldDB" id="B5CLG2"/>
<feature type="non-terminal residue" evidence="1">
    <location>
        <position position="45"/>
    </location>
</feature>
<sequence length="45" mass="5024">MTRDIGATHEIAYDVGETSSMHYGSRMEHFHPSGDLLGQVFLDLT</sequence>
<reference evidence="1 2" key="1">
    <citation type="submission" date="2008-08" db="EMBL/GenBank/DDBJ databases">
        <title>Draft genome sequence of Ruminococcus lactaris ATCC 29176.</title>
        <authorList>
            <person name="Sudarsanam P."/>
            <person name="Ley R."/>
            <person name="Guruge J."/>
            <person name="Turnbaugh P.J."/>
            <person name="Mahowald M."/>
            <person name="Liep D."/>
            <person name="Gordon J."/>
        </authorList>
    </citation>
    <scope>NUCLEOTIDE SEQUENCE [LARGE SCALE GENOMIC DNA]</scope>
    <source>
        <strain evidence="1 2">ATCC 29176</strain>
    </source>
</reference>
<evidence type="ECO:0000313" key="2">
    <source>
        <dbReference type="Proteomes" id="UP000003254"/>
    </source>
</evidence>
<proteinExistence type="predicted"/>
<gene>
    <name evidence="1" type="ORF">RUMLAC_00283</name>
</gene>
<protein>
    <submittedName>
        <fullName evidence="1">Uncharacterized protein</fullName>
    </submittedName>
</protein>
<comment type="caution">
    <text evidence="1">The sequence shown here is derived from an EMBL/GenBank/DDBJ whole genome shotgun (WGS) entry which is preliminary data.</text>
</comment>
<dbReference type="EMBL" id="ABOU02000012">
    <property type="protein sequence ID" value="EDY33896.1"/>
    <property type="molecule type" value="Genomic_DNA"/>
</dbReference>
<dbReference type="HOGENOM" id="CLU_3209760_0_0_9"/>
<accession>B5CLG2</accession>
<name>B5CLG2_9FIRM</name>
<organism evidence="1 2">
    <name type="scientific">[Ruminococcus] lactaris ATCC 29176</name>
    <dbReference type="NCBI Taxonomy" id="471875"/>
    <lineage>
        <taxon>Bacteria</taxon>
        <taxon>Bacillati</taxon>
        <taxon>Bacillota</taxon>
        <taxon>Clostridia</taxon>
        <taxon>Lachnospirales</taxon>
        <taxon>Lachnospiraceae</taxon>
        <taxon>Mediterraneibacter</taxon>
    </lineage>
</organism>